<sequence length="154" mass="16728">MLELVSCVNKGAIEVLKLSPLHQSTYEGDLDGLPTFIVRGKDLAEVTKIVGMSSLSSPYNLLVKLPNAEAIMHFDGLPESASTKLAMSGWVLTDARDVVYGRQDGGEGPGIVCSTHEKATGYEYVVVTQCNAFYEEDIARLKELLVLIDAHSVR</sequence>
<dbReference type="Proteomes" id="UP000412311">
    <property type="component" value="Unassembled WGS sequence"/>
</dbReference>
<proteinExistence type="predicted"/>
<reference evidence="1 2" key="1">
    <citation type="submission" date="2019-09" db="EMBL/GenBank/DDBJ databases">
        <authorList>
            <person name="Chandra G."/>
            <person name="Truman W A."/>
        </authorList>
    </citation>
    <scope>NUCLEOTIDE SEQUENCE [LARGE SCALE GENOMIC DNA]</scope>
    <source>
        <strain evidence="1">PS925</strain>
    </source>
</reference>
<organism evidence="1 2">
    <name type="scientific">Pseudomonas fluorescens</name>
    <dbReference type="NCBI Taxonomy" id="294"/>
    <lineage>
        <taxon>Bacteria</taxon>
        <taxon>Pseudomonadati</taxon>
        <taxon>Pseudomonadota</taxon>
        <taxon>Gammaproteobacteria</taxon>
        <taxon>Pseudomonadales</taxon>
        <taxon>Pseudomonadaceae</taxon>
        <taxon>Pseudomonas</taxon>
    </lineage>
</organism>
<gene>
    <name evidence="1" type="ORF">PS925_02622</name>
</gene>
<dbReference type="AlphaFoldDB" id="A0A5E7U2F8"/>
<evidence type="ECO:0000313" key="2">
    <source>
        <dbReference type="Proteomes" id="UP000412311"/>
    </source>
</evidence>
<accession>A0A5E7U2F8</accession>
<name>A0A5E7U2F8_PSEFL</name>
<dbReference type="EMBL" id="CABVJG010000007">
    <property type="protein sequence ID" value="VVQ04276.1"/>
    <property type="molecule type" value="Genomic_DNA"/>
</dbReference>
<protein>
    <submittedName>
        <fullName evidence="1">Uncharacterized protein</fullName>
    </submittedName>
</protein>
<dbReference type="RefSeq" id="WP_150793827.1">
    <property type="nucleotide sequence ID" value="NZ_CABVJG010000007.1"/>
</dbReference>
<evidence type="ECO:0000313" key="1">
    <source>
        <dbReference type="EMBL" id="VVQ04276.1"/>
    </source>
</evidence>